<feature type="region of interest" description="Disordered" evidence="15">
    <location>
        <begin position="218"/>
        <end position="252"/>
    </location>
</feature>
<evidence type="ECO:0000256" key="12">
    <source>
        <dbReference type="ARBA" id="ARBA00037649"/>
    </source>
</evidence>
<dbReference type="PANTHER" id="PTHR16631:SF17">
    <property type="entry name" value="GLUCAN ENDO-1,3-BETA-GLUCOSIDASE BTGC"/>
    <property type="match status" value="1"/>
</dbReference>
<feature type="compositionally biased region" description="Basic and acidic residues" evidence="15">
    <location>
        <begin position="26"/>
        <end position="38"/>
    </location>
</feature>
<evidence type="ECO:0000256" key="2">
    <source>
        <dbReference type="ARBA" id="ARBA00004401"/>
    </source>
</evidence>
<dbReference type="GO" id="GO:0005576">
    <property type="term" value="C:extracellular region"/>
    <property type="evidence" value="ECO:0007669"/>
    <property type="project" value="TreeGrafter"/>
</dbReference>
<comment type="catalytic activity">
    <reaction evidence="1">
        <text>Hydrolysis of (1-&gt;3)-beta-D-glucosidic linkages in (1-&gt;3)-beta-D-glucans.</text>
        <dbReference type="EC" id="3.2.1.39"/>
    </reaction>
</comment>
<evidence type="ECO:0000256" key="8">
    <source>
        <dbReference type="ARBA" id="ARBA00023180"/>
    </source>
</evidence>
<keyword evidence="7 16" id="KW-0472">Membrane</keyword>
<evidence type="ECO:0000256" key="6">
    <source>
        <dbReference type="ARBA" id="ARBA00022801"/>
    </source>
</evidence>
<keyword evidence="9" id="KW-0119">Carbohydrate metabolism</keyword>
<dbReference type="InterPro" id="IPR050732">
    <property type="entry name" value="Beta-glucan_modifiers"/>
</dbReference>
<dbReference type="GO" id="GO:0005886">
    <property type="term" value="C:plasma membrane"/>
    <property type="evidence" value="ECO:0007669"/>
    <property type="project" value="UniProtKB-SubCell"/>
</dbReference>
<evidence type="ECO:0000256" key="1">
    <source>
        <dbReference type="ARBA" id="ARBA00000382"/>
    </source>
</evidence>
<evidence type="ECO:0000256" key="7">
    <source>
        <dbReference type="ARBA" id="ARBA00023136"/>
    </source>
</evidence>
<dbReference type="GO" id="GO:0042973">
    <property type="term" value="F:glucan endo-1,3-beta-D-glucosidase activity"/>
    <property type="evidence" value="ECO:0007669"/>
    <property type="project" value="UniProtKB-EC"/>
</dbReference>
<evidence type="ECO:0000313" key="18">
    <source>
        <dbReference type="Proteomes" id="UP000244406"/>
    </source>
</evidence>
<keyword evidence="6" id="KW-0378">Hydrolase</keyword>
<dbReference type="SUPFAM" id="SSF51445">
    <property type="entry name" value="(Trans)glycosidases"/>
    <property type="match status" value="1"/>
</dbReference>
<comment type="similarity">
    <text evidence="3">Belongs to the glycosyl hydrolase 17 family.</text>
</comment>
<dbReference type="AlphaFoldDB" id="A0A2V1AH81"/>
<dbReference type="GO" id="GO:0009277">
    <property type="term" value="C:fungal-type cell wall"/>
    <property type="evidence" value="ECO:0007669"/>
    <property type="project" value="TreeGrafter"/>
</dbReference>
<sequence length="582" mass="64264">MSSHSNSTDSDPDQKPLAFSNNDEPSASRDHYDDKVIDSEPQPNSPMSADARLSMQTVSETWSGYHRETNECTEFCQDYFICFGACDACCPSTGEGCLIGTPLKANHFNTHIGIHDPAPSTDQELRELALQQMRSECVLQNNGYVNSSPAFNATLKTSSSPYSANVYKTNSNSVIPKPEFVSDADVETAKAGTCDELNDLQPQVSSSTVVFKPLHEISPTSHDSPYGNQLNHSDAMQNPSSNKGTGSDDPLEEKSLATRNFTVSQIVAWVLLFLAAGCLVPATMFAINGSAFSTANYFKNAEPETRVSLFGDLANKFSLESPRSSSDFVTPKFDGIVYSPLGILNCNFSREEAKQDVLLLSRITSKIRTYSTRCNQVRYLLEAIQRTKVPLTVSVGLWIGPNESQNMIEMKNILRLIDEFPEELIKCIFVGNEVRYRNDIPEKDHINLIKSLKQHVAIVGKKIPVGTSEHGSAITPELAQECDIVGVNATPFQDRIPVNLAADWILELIEQKVQPLVPSGTQIVISELGWPYNGGSNGAAKADPKSFNGFLSSWICEAARRIRDKYEWYYFEAFDEELCILG</sequence>
<feature type="compositionally biased region" description="Polar residues" evidence="15">
    <location>
        <begin position="218"/>
        <end position="245"/>
    </location>
</feature>
<evidence type="ECO:0000256" key="15">
    <source>
        <dbReference type="SAM" id="MobiDB-lite"/>
    </source>
</evidence>
<name>A0A2V1AH81_9ASCO</name>
<comment type="function">
    <text evidence="12">Glucanases play a role in cell expansion during growth, in cell-cell fusion during mating, and in spore release during sporulation. This enzyme may be involved in beta-glucan degradation. Active on laminarin and lichenan.</text>
</comment>
<dbReference type="GO" id="GO:0000272">
    <property type="term" value="P:polysaccharide catabolic process"/>
    <property type="evidence" value="ECO:0007669"/>
    <property type="project" value="UniProtKB-KW"/>
</dbReference>
<dbReference type="InterPro" id="IPR017853">
    <property type="entry name" value="GH"/>
</dbReference>
<evidence type="ECO:0000256" key="5">
    <source>
        <dbReference type="ARBA" id="ARBA00022475"/>
    </source>
</evidence>
<evidence type="ECO:0000256" key="4">
    <source>
        <dbReference type="ARBA" id="ARBA00012780"/>
    </source>
</evidence>
<reference evidence="17 18" key="1">
    <citation type="submission" date="2017-12" db="EMBL/GenBank/DDBJ databases">
        <title>Genome Sequence of the Amphotericin B-resistant Candida duobushaemulonii strain, B09383.</title>
        <authorList>
            <person name="Chow N.A."/>
            <person name="Gade L."/>
            <person name="Batra D."/>
            <person name="Rowe L.A."/>
            <person name="Loparev V.N."/>
            <person name="Litvintseva A.P."/>
        </authorList>
    </citation>
    <scope>NUCLEOTIDE SEQUENCE [LARGE SCALE GENOMIC DNA]</scope>
    <source>
        <strain evidence="17 18">B09383</strain>
    </source>
</reference>
<dbReference type="GO" id="GO:0009986">
    <property type="term" value="C:cell surface"/>
    <property type="evidence" value="ECO:0007669"/>
    <property type="project" value="TreeGrafter"/>
</dbReference>
<dbReference type="RefSeq" id="XP_025338289.1">
    <property type="nucleotide sequence ID" value="XM_025478816.1"/>
</dbReference>
<comment type="subcellular location">
    <subcellularLocation>
        <location evidence="2">Cell membrane</location>
        <topology evidence="2">Single-pass type II membrane protein</topology>
    </subcellularLocation>
</comment>
<evidence type="ECO:0000256" key="16">
    <source>
        <dbReference type="SAM" id="Phobius"/>
    </source>
</evidence>
<dbReference type="EC" id="3.2.1.39" evidence="4"/>
<evidence type="ECO:0000256" key="14">
    <source>
        <dbReference type="ARBA" id="ARBA00043078"/>
    </source>
</evidence>
<evidence type="ECO:0000256" key="13">
    <source>
        <dbReference type="ARBA" id="ARBA00042373"/>
    </source>
</evidence>
<feature type="region of interest" description="Disordered" evidence="15">
    <location>
        <begin position="1"/>
        <end position="51"/>
    </location>
</feature>
<dbReference type="Gene3D" id="3.20.20.80">
    <property type="entry name" value="Glycosidases"/>
    <property type="match status" value="1"/>
</dbReference>
<evidence type="ECO:0000313" key="17">
    <source>
        <dbReference type="EMBL" id="PVH17349.1"/>
    </source>
</evidence>
<evidence type="ECO:0000256" key="10">
    <source>
        <dbReference type="ARBA" id="ARBA00023316"/>
    </source>
</evidence>
<dbReference type="VEuPathDB" id="FungiDB:CXQ87_000234"/>
<evidence type="ECO:0000256" key="9">
    <source>
        <dbReference type="ARBA" id="ARBA00023277"/>
    </source>
</evidence>
<keyword evidence="16" id="KW-0812">Transmembrane</keyword>
<proteinExistence type="inferred from homology"/>
<dbReference type="PANTHER" id="PTHR16631">
    <property type="entry name" value="GLUCAN 1,3-BETA-GLUCOSIDASE"/>
    <property type="match status" value="1"/>
</dbReference>
<keyword evidence="10" id="KW-0961">Cell wall biogenesis/degradation</keyword>
<evidence type="ECO:0000256" key="11">
    <source>
        <dbReference type="ARBA" id="ARBA00023326"/>
    </source>
</evidence>
<comment type="caution">
    <text evidence="17">The sequence shown here is derived from an EMBL/GenBank/DDBJ whole genome shotgun (WGS) entry which is preliminary data.</text>
</comment>
<dbReference type="GO" id="GO:0071555">
    <property type="term" value="P:cell wall organization"/>
    <property type="evidence" value="ECO:0007669"/>
    <property type="project" value="UniProtKB-KW"/>
</dbReference>
<keyword evidence="16" id="KW-1133">Transmembrane helix</keyword>
<protein>
    <recommendedName>
        <fullName evidence="4">glucan endo-1,3-beta-D-glucosidase</fullName>
        <ecNumber evidence="4">3.2.1.39</ecNumber>
    </recommendedName>
    <alternativeName>
        <fullName evidence="14">Endo-1,3-beta-glucanase btgC</fullName>
    </alternativeName>
    <alternativeName>
        <fullName evidence="13">Laminarinase btgC</fullName>
    </alternativeName>
</protein>
<keyword evidence="8" id="KW-0325">Glycoprotein</keyword>
<dbReference type="Proteomes" id="UP000244406">
    <property type="component" value="Unassembled WGS sequence"/>
</dbReference>
<organism evidence="17 18">
    <name type="scientific">Candidozyma duobushaemuli</name>
    <dbReference type="NCBI Taxonomy" id="1231522"/>
    <lineage>
        <taxon>Eukaryota</taxon>
        <taxon>Fungi</taxon>
        <taxon>Dikarya</taxon>
        <taxon>Ascomycota</taxon>
        <taxon>Saccharomycotina</taxon>
        <taxon>Pichiomycetes</taxon>
        <taxon>Metschnikowiaceae</taxon>
        <taxon>Candidozyma</taxon>
    </lineage>
</organism>
<evidence type="ECO:0000256" key="3">
    <source>
        <dbReference type="ARBA" id="ARBA00008773"/>
    </source>
</evidence>
<accession>A0A2V1AH81</accession>
<keyword evidence="11" id="KW-0624">Polysaccharide degradation</keyword>
<dbReference type="GeneID" id="37000236"/>
<dbReference type="EMBL" id="PKFP01000008">
    <property type="protein sequence ID" value="PVH17349.1"/>
    <property type="molecule type" value="Genomic_DNA"/>
</dbReference>
<keyword evidence="18" id="KW-1185">Reference proteome</keyword>
<feature type="transmembrane region" description="Helical" evidence="16">
    <location>
        <begin position="266"/>
        <end position="287"/>
    </location>
</feature>
<gene>
    <name evidence="17" type="ORF">CXQ87_000234</name>
</gene>
<keyword evidence="5" id="KW-1003">Cell membrane</keyword>